<evidence type="ECO:0000313" key="3">
    <source>
        <dbReference type="EMBL" id="MEO9385210.1"/>
    </source>
</evidence>
<comment type="caution">
    <text evidence="3">The sequence shown here is derived from an EMBL/GenBank/DDBJ whole genome shotgun (WGS) entry which is preliminary data.</text>
</comment>
<keyword evidence="3" id="KW-0540">Nuclease</keyword>
<dbReference type="Gene3D" id="3.40.50.300">
    <property type="entry name" value="P-loop containing nucleotide triphosphate hydrolases"/>
    <property type="match status" value="1"/>
</dbReference>
<dbReference type="Pfam" id="PF20469">
    <property type="entry name" value="OLD-like_TOPRIM"/>
    <property type="match status" value="1"/>
</dbReference>
<protein>
    <submittedName>
        <fullName evidence="3">ATP-dependent endonuclease</fullName>
    </submittedName>
</protein>
<dbReference type="InterPro" id="IPR041685">
    <property type="entry name" value="AAA_GajA/Old/RecF-like"/>
</dbReference>
<sequence length="709" mass="79751">MKVSQVSIRNFRRLEDVQFSLEEDHTVFVGPNNSGKTSAVSAFRLFFDHGGEFTINDFTVSCLGEFNKFALESDLKADVLPAIEMDLWLSIDPEIEYGKVFSLLPDVSTDYDKVGIRLRYCISDGDHLREDYSTTHPAVEGKPQKSLVEYLRISSRLSRYFSIRYYALAIQDDSIQQIEIDSKEGKRILNSLVRVDFIDAQRSIHDQEGGRYNRLSTAFATYYKSNLEKPDENEEANKVIDENNSRLTAHYEAHFKPLLDVISKLGVPSAHERKLRLVSSMSPQEALQGNTELFYVDDFLKHELPEAYNGLGFKNLIYMAIQLNHYHAQWLSEESGRESCQLIFIEEPEVHLHAQVQQVFIANISKILRETASMLGMENVAPQLAISTHSSHIVDAVEFDKIRYFRRCPLKSLAAAGIAGLSATQVLNLQDFRPLLTTTKSLSKKEEQLGADEKEKLIAELKEKQLRETIDFLKKYLKLTHCDLFFADAAILVEGTVEKLLLPQMIGACASGLTNRYLTILEVGGAYAHKLSSLLGFLGIPYLVITDIDTVDAADGRKACRADKAGAHTSNAALKTLLSKTTRDELVALKPGEQLIQDGQCFVTFQKPVEVEGEEMHGRTLEEAFIYENLPLFKGDDNPIDLDLSGATTREQIMEKVYEEARDQNFKKAEFALAVASSKVVWTTPSYIAEGLRWLDARLSPQTAGTEAD</sequence>
<feature type="domain" description="Endonuclease GajA/Old nuclease/RecF-like AAA" evidence="1">
    <location>
        <begin position="1"/>
        <end position="394"/>
    </location>
</feature>
<dbReference type="Pfam" id="PF13175">
    <property type="entry name" value="AAA_15"/>
    <property type="match status" value="1"/>
</dbReference>
<dbReference type="InterPro" id="IPR034139">
    <property type="entry name" value="TOPRIM_OLD"/>
</dbReference>
<dbReference type="SUPFAM" id="SSF52540">
    <property type="entry name" value="P-loop containing nucleoside triphosphate hydrolases"/>
    <property type="match status" value="1"/>
</dbReference>
<evidence type="ECO:0000259" key="1">
    <source>
        <dbReference type="Pfam" id="PF13175"/>
    </source>
</evidence>
<keyword evidence="3" id="KW-0378">Hydrolase</keyword>
<reference evidence="3 4" key="1">
    <citation type="submission" date="2024-05" db="EMBL/GenBank/DDBJ databases">
        <authorList>
            <person name="De Oliveira J.P."/>
            <person name="Noriler S.A."/>
            <person name="De Oliveira A.G."/>
            <person name="Sipoli D.S."/>
        </authorList>
    </citation>
    <scope>NUCLEOTIDE SEQUENCE [LARGE SCALE GENOMIC DNA]</scope>
    <source>
        <strain evidence="3 4">LABIM192</strain>
    </source>
</reference>
<dbReference type="PANTHER" id="PTHR43581">
    <property type="entry name" value="ATP/GTP PHOSPHATASE"/>
    <property type="match status" value="1"/>
</dbReference>
<dbReference type="EMBL" id="JBDXMI010000001">
    <property type="protein sequence ID" value="MEO9385210.1"/>
    <property type="molecule type" value="Genomic_DNA"/>
</dbReference>
<keyword evidence="4" id="KW-1185">Reference proteome</keyword>
<feature type="domain" description="OLD protein-like TOPRIM" evidence="2">
    <location>
        <begin position="485"/>
        <end position="549"/>
    </location>
</feature>
<accession>A0ABV0IXC5</accession>
<dbReference type="RefSeq" id="WP_347937380.1">
    <property type="nucleotide sequence ID" value="NZ_CP158160.1"/>
</dbReference>
<keyword evidence="3" id="KW-0255">Endonuclease</keyword>
<evidence type="ECO:0000259" key="2">
    <source>
        <dbReference type="Pfam" id="PF20469"/>
    </source>
</evidence>
<organism evidence="3 4">
    <name type="scientific">Chromobacterium phragmitis</name>
    <dbReference type="NCBI Taxonomy" id="2202141"/>
    <lineage>
        <taxon>Bacteria</taxon>
        <taxon>Pseudomonadati</taxon>
        <taxon>Pseudomonadota</taxon>
        <taxon>Betaproteobacteria</taxon>
        <taxon>Neisseriales</taxon>
        <taxon>Chromobacteriaceae</taxon>
        <taxon>Chromobacterium</taxon>
    </lineage>
</organism>
<proteinExistence type="predicted"/>
<dbReference type="CDD" id="cd01026">
    <property type="entry name" value="TOPRIM_OLD"/>
    <property type="match status" value="1"/>
</dbReference>
<dbReference type="PANTHER" id="PTHR43581:SF2">
    <property type="entry name" value="EXCINUCLEASE ATPASE SUBUNIT"/>
    <property type="match status" value="1"/>
</dbReference>
<dbReference type="InterPro" id="IPR051396">
    <property type="entry name" value="Bact_Antivir_Def_Nuclease"/>
</dbReference>
<dbReference type="Proteomes" id="UP001462502">
    <property type="component" value="Unassembled WGS sequence"/>
</dbReference>
<gene>
    <name evidence="3" type="ORF">ABI908_14025</name>
</gene>
<evidence type="ECO:0000313" key="4">
    <source>
        <dbReference type="Proteomes" id="UP001462502"/>
    </source>
</evidence>
<name>A0ABV0IXC5_9NEIS</name>
<dbReference type="InterPro" id="IPR027417">
    <property type="entry name" value="P-loop_NTPase"/>
</dbReference>
<dbReference type="GO" id="GO:0004519">
    <property type="term" value="F:endonuclease activity"/>
    <property type="evidence" value="ECO:0007669"/>
    <property type="project" value="UniProtKB-KW"/>
</dbReference>